<dbReference type="Gene3D" id="2.170.130.10">
    <property type="entry name" value="TonB-dependent receptor, plug domain"/>
    <property type="match status" value="1"/>
</dbReference>
<dbReference type="PROSITE" id="PS52016">
    <property type="entry name" value="TONB_DEPENDENT_REC_3"/>
    <property type="match status" value="1"/>
</dbReference>
<dbReference type="InterPro" id="IPR011662">
    <property type="entry name" value="Secretin/TonB_short_N"/>
</dbReference>
<dbReference type="InterPro" id="IPR039426">
    <property type="entry name" value="TonB-dep_rcpt-like"/>
</dbReference>
<dbReference type="Pfam" id="PF07715">
    <property type="entry name" value="Plug"/>
    <property type="match status" value="1"/>
</dbReference>
<dbReference type="SUPFAM" id="SSF49464">
    <property type="entry name" value="Carboxypeptidase regulatory domain-like"/>
    <property type="match status" value="1"/>
</dbReference>
<keyword evidence="1 4" id="KW-0813">Transport</keyword>
<dbReference type="InterPro" id="IPR037066">
    <property type="entry name" value="Plug_dom_sf"/>
</dbReference>
<dbReference type="SUPFAM" id="SSF56935">
    <property type="entry name" value="Porins"/>
    <property type="match status" value="1"/>
</dbReference>
<dbReference type="Proteomes" id="UP000036958">
    <property type="component" value="Unassembled WGS sequence"/>
</dbReference>
<name>A0A0L8V3U2_9BACT</name>
<dbReference type="NCBIfam" id="TIGR04056">
    <property type="entry name" value="OMP_RagA_SusC"/>
    <property type="match status" value="1"/>
</dbReference>
<dbReference type="Pfam" id="PF07660">
    <property type="entry name" value="STN"/>
    <property type="match status" value="1"/>
</dbReference>
<keyword evidence="3 4" id="KW-0998">Cell outer membrane</keyword>
<comment type="caution">
    <text evidence="6">The sequence shown here is derived from an EMBL/GenBank/DDBJ whole genome shotgun (WGS) entry which is preliminary data.</text>
</comment>
<gene>
    <name evidence="6" type="ORF">NC99_40970</name>
</gene>
<accession>A0A0L8V3U2</accession>
<dbReference type="PATRIC" id="fig|1409788.3.peg.4186"/>
<protein>
    <submittedName>
        <fullName evidence="6">Collagen-binding protein</fullName>
    </submittedName>
</protein>
<dbReference type="AlphaFoldDB" id="A0A0L8V3U2"/>
<dbReference type="FunFam" id="2.170.130.10:FF:000003">
    <property type="entry name" value="SusC/RagA family TonB-linked outer membrane protein"/>
    <property type="match status" value="1"/>
</dbReference>
<feature type="domain" description="Secretin/TonB short N-terminal" evidence="5">
    <location>
        <begin position="69"/>
        <end position="120"/>
    </location>
</feature>
<evidence type="ECO:0000256" key="1">
    <source>
        <dbReference type="ARBA" id="ARBA00022448"/>
    </source>
</evidence>
<dbReference type="NCBIfam" id="TIGR04057">
    <property type="entry name" value="SusC_RagA_signa"/>
    <property type="match status" value="1"/>
</dbReference>
<dbReference type="InterPro" id="IPR008969">
    <property type="entry name" value="CarboxyPept-like_regulatory"/>
</dbReference>
<evidence type="ECO:0000313" key="6">
    <source>
        <dbReference type="EMBL" id="KOH43094.1"/>
    </source>
</evidence>
<dbReference type="InterPro" id="IPR012910">
    <property type="entry name" value="Plug_dom"/>
</dbReference>
<dbReference type="InterPro" id="IPR023997">
    <property type="entry name" value="TonB-dep_OMP_SusC/RagA_CS"/>
</dbReference>
<dbReference type="STRING" id="1409788.NC99_40970"/>
<organism evidence="6 7">
    <name type="scientific">Sunxiuqinia dokdonensis</name>
    <dbReference type="NCBI Taxonomy" id="1409788"/>
    <lineage>
        <taxon>Bacteria</taxon>
        <taxon>Pseudomonadati</taxon>
        <taxon>Bacteroidota</taxon>
        <taxon>Bacteroidia</taxon>
        <taxon>Marinilabiliales</taxon>
        <taxon>Prolixibacteraceae</taxon>
        <taxon>Sunxiuqinia</taxon>
    </lineage>
</organism>
<dbReference type="Gene3D" id="2.60.40.1120">
    <property type="entry name" value="Carboxypeptidase-like, regulatory domain"/>
    <property type="match status" value="1"/>
</dbReference>
<keyword evidence="4" id="KW-1134">Transmembrane beta strand</keyword>
<evidence type="ECO:0000256" key="4">
    <source>
        <dbReference type="PROSITE-ProRule" id="PRU01360"/>
    </source>
</evidence>
<dbReference type="EMBL" id="LGIA01000200">
    <property type="protein sequence ID" value="KOH43094.1"/>
    <property type="molecule type" value="Genomic_DNA"/>
</dbReference>
<dbReference type="Pfam" id="PF13715">
    <property type="entry name" value="CarbopepD_reg_2"/>
    <property type="match status" value="1"/>
</dbReference>
<comment type="similarity">
    <text evidence="4">Belongs to the TonB-dependent receptor family.</text>
</comment>
<evidence type="ECO:0000256" key="2">
    <source>
        <dbReference type="ARBA" id="ARBA00023136"/>
    </source>
</evidence>
<evidence type="ECO:0000313" key="7">
    <source>
        <dbReference type="Proteomes" id="UP000036958"/>
    </source>
</evidence>
<keyword evidence="7" id="KW-1185">Reference proteome</keyword>
<evidence type="ECO:0000259" key="5">
    <source>
        <dbReference type="SMART" id="SM00965"/>
    </source>
</evidence>
<evidence type="ECO:0000256" key="3">
    <source>
        <dbReference type="ARBA" id="ARBA00023237"/>
    </source>
</evidence>
<dbReference type="InterPro" id="IPR023996">
    <property type="entry name" value="TonB-dep_OMP_SusC/RagA"/>
</dbReference>
<comment type="subcellular location">
    <subcellularLocation>
        <location evidence="4">Cell outer membrane</location>
        <topology evidence="4">Multi-pass membrane protein</topology>
    </subcellularLocation>
</comment>
<keyword evidence="4" id="KW-0812">Transmembrane</keyword>
<dbReference type="SMART" id="SM00965">
    <property type="entry name" value="STN"/>
    <property type="match status" value="1"/>
</dbReference>
<reference evidence="7" key="1">
    <citation type="submission" date="2015-07" db="EMBL/GenBank/DDBJ databases">
        <title>Genome sequencing of Sunxiuqinia dokdonensis strain SK.</title>
        <authorList>
            <person name="Ahn S."/>
            <person name="Kim B.-C."/>
        </authorList>
    </citation>
    <scope>NUCLEOTIDE SEQUENCE [LARGE SCALE GENOMIC DNA]</scope>
    <source>
        <strain evidence="7">SK</strain>
    </source>
</reference>
<keyword evidence="2 4" id="KW-0472">Membrane</keyword>
<keyword evidence="6" id="KW-0176">Collagen</keyword>
<sequence length="1154" mass="129179">MKKLIYVNLLFTKGIVKPFRMMRFLLIFALFLNLSAGASTFSKTNQIKLNLQQVTLKQLFESIKSQSDFRFVYNNDVIDDQQKIDMVVNDASVESILDQVLNGTSVDYQIINKQIILFKAEDSKAPVAAQQDNTLTIRGTVTDATGGPLPGASITVLGTTRGVTTDLDGTFTIEAHRGDKLVFNFIGMESQVIDVTNQTRLNVELKEKSEELEDVTVVAFAKQKKESVLASIETVSPSDLKVPSSNLTSALAGRMSGVISYQRSGEPGEDNAQFFIRGVTTFGYKKDPLILIDGIELSTTDLARLHPDDIAAFSIMKDATATALYGARGANGVILVTTKEGKEGKAKVSIRFENSLSQATKDIEFADPITYMLLHNEAVRTRDPLGFLPYSQGKVDNTIAGGNPMVYPQTNWQDELLKDYTMNKRLNFNMSGGGKVARYYLAGGVTQDNGILDVEKKNDFNSNINLKRYLMRSNININVTPTTEAVIRMHGTFDDYRGPIQGGTEMYRAIVRSNPVLFPAVYEPDASHVNTRHVLFGNYGDANYINPYAELVKGYKEYSQSLMLAQIELKQDFSFITEGLNARVLGNTTRNAYFDVIRSYNPFYYSVSDYNPRTDEYKLAVLNANEGRASLDYQEGAKNVSSTFYAESALQYDRTFNEKHGVSGLLVGIMRQYLSGNEGTLQASLPSRNLGLSGRFTYSYDSRYFGEFNFGYNGTERFAKQERFGFFPSAGAAWFVSNEEFWLPLARTITKLKLKATYGLVGNDQIGDVNDRFFYLSNVNINDGGRGYRWGTEGGYFVNGVSISRYANDQITWETATKTNIGIEIGLWEKVDIQADIFSEYRTNILWDRLSFATFGLQASTKANVGEASSKGIDISVDYQENFSNGMWVTARGNFTYAKGIFEVVEEPDYSATPWRSRVGHPINQQWGYIAERLFVDDWEVLNSPEQTFGGSVVRGGDIKYRDINGDDKITELDMVPIGYPETPEIIYGFGVSAGYKAFDFSVFFQGSARSSFWIDAAATAPFINHSWNNDPFGSYEKNNALLQAYADSYWSEDNRDIYALWPRLSDSAEPNNTARSTWFMQDGSFLRLKSAEFGYALPAQFTRKFGTEYARFYVSGTNLLTFSKFKLWDPEMGGNGLGYPVQRVFNVGVQVSF</sequence>
<dbReference type="GO" id="GO:0009279">
    <property type="term" value="C:cell outer membrane"/>
    <property type="evidence" value="ECO:0007669"/>
    <property type="project" value="UniProtKB-SubCell"/>
</dbReference>
<proteinExistence type="inferred from homology"/>